<dbReference type="EMBL" id="CAIX01001417">
    <property type="protein sequence ID" value="CCI11637.1"/>
    <property type="molecule type" value="Genomic_DNA"/>
</dbReference>
<name>A0A024FXK5_9STRA</name>
<dbReference type="InParanoid" id="A0A024FXK5"/>
<organism evidence="1 2">
    <name type="scientific">Albugo candida</name>
    <dbReference type="NCBI Taxonomy" id="65357"/>
    <lineage>
        <taxon>Eukaryota</taxon>
        <taxon>Sar</taxon>
        <taxon>Stramenopiles</taxon>
        <taxon>Oomycota</taxon>
        <taxon>Peronosporomycetes</taxon>
        <taxon>Albuginales</taxon>
        <taxon>Albuginaceae</taxon>
        <taxon>Albugo</taxon>
    </lineage>
</organism>
<reference evidence="1 2" key="1">
    <citation type="submission" date="2012-05" db="EMBL/GenBank/DDBJ databases">
        <title>Recombination and specialization in a pathogen metapopulation.</title>
        <authorList>
            <person name="Gardiner A."/>
            <person name="Kemen E."/>
            <person name="Schultz-Larsen T."/>
            <person name="MacLean D."/>
            <person name="Van Oosterhout C."/>
            <person name="Jones J.D.G."/>
        </authorList>
    </citation>
    <scope>NUCLEOTIDE SEQUENCE [LARGE SCALE GENOMIC DNA]</scope>
    <source>
        <strain evidence="1 2">Ac Nc2</strain>
    </source>
</reference>
<dbReference type="AlphaFoldDB" id="A0A024FXK5"/>
<accession>A0A024FXK5</accession>
<sequence>MASQSDIQICSRALCHWTFKPERVEKQNPPLATCVSTCSVVFYLCHNFSITYFFYTFIEAFSIDGDISKTDKIDNNVIHVPQIVIMVIWSYEKKNNSREQMINFPMRYILGTCTIRCIQEIAKCLPVIEEFKKQPGLLPIASHYMVPLTSQLNKMGHLFAEDDDRNEVLCIETANSGARFWRRVCWDGLSHEAKYSALLFTHTTLTRVTSHRQIMIDTAVNLIHCQHVIRYMYRWLIRQIGDRYE</sequence>
<evidence type="ECO:0000313" key="2">
    <source>
        <dbReference type="Proteomes" id="UP000053237"/>
    </source>
</evidence>
<gene>
    <name evidence="1" type="ORF">BN9_132400</name>
</gene>
<protein>
    <submittedName>
        <fullName evidence="1">Uncharacterized protein</fullName>
    </submittedName>
</protein>
<dbReference type="Proteomes" id="UP000053237">
    <property type="component" value="Unassembled WGS sequence"/>
</dbReference>
<proteinExistence type="predicted"/>
<comment type="caution">
    <text evidence="1">The sequence shown here is derived from an EMBL/GenBank/DDBJ whole genome shotgun (WGS) entry which is preliminary data.</text>
</comment>
<keyword evidence="2" id="KW-1185">Reference proteome</keyword>
<evidence type="ECO:0000313" key="1">
    <source>
        <dbReference type="EMBL" id="CCI11637.1"/>
    </source>
</evidence>